<reference evidence="2 3" key="1">
    <citation type="submission" date="2020-04" db="EMBL/GenBank/DDBJ databases">
        <title>Paraburkholderia sp. RP-4-7 isolated from soil.</title>
        <authorList>
            <person name="Dahal R.H."/>
        </authorList>
    </citation>
    <scope>NUCLEOTIDE SEQUENCE [LARGE SCALE GENOMIC DNA]</scope>
    <source>
        <strain evidence="2 3">RP-4-7</strain>
    </source>
</reference>
<comment type="caution">
    <text evidence="2">The sequence shown here is derived from an EMBL/GenBank/DDBJ whole genome shotgun (WGS) entry which is preliminary data.</text>
</comment>
<keyword evidence="3" id="KW-1185">Reference proteome</keyword>
<gene>
    <name evidence="2" type="ORF">HHL24_10930</name>
</gene>
<sequence>MASQVGNVSRDGMYARRSTKCANGGIAMDGAKAWNSTGKGTEDGGVGDSGLRAPQKCGSSDQHA</sequence>
<name>A0A848IG65_9BURK</name>
<accession>A0A848IG65</accession>
<dbReference type="AlphaFoldDB" id="A0A848IG65"/>
<dbReference type="Proteomes" id="UP000544134">
    <property type="component" value="Unassembled WGS sequence"/>
</dbReference>
<dbReference type="EMBL" id="JABBGJ010000010">
    <property type="protein sequence ID" value="NML98466.1"/>
    <property type="molecule type" value="Genomic_DNA"/>
</dbReference>
<evidence type="ECO:0000256" key="1">
    <source>
        <dbReference type="SAM" id="MobiDB-lite"/>
    </source>
</evidence>
<organism evidence="2 3">
    <name type="scientific">Paraburkholderia polaris</name>
    <dbReference type="NCBI Taxonomy" id="2728848"/>
    <lineage>
        <taxon>Bacteria</taxon>
        <taxon>Pseudomonadati</taxon>
        <taxon>Pseudomonadota</taxon>
        <taxon>Betaproteobacteria</taxon>
        <taxon>Burkholderiales</taxon>
        <taxon>Burkholderiaceae</taxon>
        <taxon>Paraburkholderia</taxon>
    </lineage>
</organism>
<evidence type="ECO:0000313" key="2">
    <source>
        <dbReference type="EMBL" id="NML98466.1"/>
    </source>
</evidence>
<feature type="region of interest" description="Disordered" evidence="1">
    <location>
        <begin position="25"/>
        <end position="64"/>
    </location>
</feature>
<evidence type="ECO:0000313" key="3">
    <source>
        <dbReference type="Proteomes" id="UP000544134"/>
    </source>
</evidence>
<proteinExistence type="predicted"/>
<dbReference type="RefSeq" id="WP_169485510.1">
    <property type="nucleotide sequence ID" value="NZ_JABBGJ010000010.1"/>
</dbReference>
<protein>
    <submittedName>
        <fullName evidence="2">Uncharacterized protein</fullName>
    </submittedName>
</protein>